<reference evidence="1" key="1">
    <citation type="journal article" date="2014" name="Front. Microbiol.">
        <title>High frequency of phylogenetically diverse reductive dehalogenase-homologous genes in deep subseafloor sedimentary metagenomes.</title>
        <authorList>
            <person name="Kawai M."/>
            <person name="Futagami T."/>
            <person name="Toyoda A."/>
            <person name="Takaki Y."/>
            <person name="Nishi S."/>
            <person name="Hori S."/>
            <person name="Arai W."/>
            <person name="Tsubouchi T."/>
            <person name="Morono Y."/>
            <person name="Uchiyama I."/>
            <person name="Ito T."/>
            <person name="Fujiyama A."/>
            <person name="Inagaki F."/>
            <person name="Takami H."/>
        </authorList>
    </citation>
    <scope>NUCLEOTIDE SEQUENCE</scope>
    <source>
        <strain evidence="1">Expedition CK06-06</strain>
    </source>
</reference>
<organism evidence="1">
    <name type="scientific">marine sediment metagenome</name>
    <dbReference type="NCBI Taxonomy" id="412755"/>
    <lineage>
        <taxon>unclassified sequences</taxon>
        <taxon>metagenomes</taxon>
        <taxon>ecological metagenomes</taxon>
    </lineage>
</organism>
<gene>
    <name evidence="1" type="ORF">S06H3_13875</name>
</gene>
<sequence length="78" mass="8588">MAGYGATAPVDMFLAKDKTARGPKEDLANLQGKRFVAASEVEVGRRLAVVVIKEMTGGEAIRADRKYEHEVEFQPTHK</sequence>
<comment type="caution">
    <text evidence="1">The sequence shown here is derived from an EMBL/GenBank/DDBJ whole genome shotgun (WGS) entry which is preliminary data.</text>
</comment>
<feature type="non-terminal residue" evidence="1">
    <location>
        <position position="78"/>
    </location>
</feature>
<proteinExistence type="predicted"/>
<dbReference type="EMBL" id="BARV01006771">
    <property type="protein sequence ID" value="GAI16794.1"/>
    <property type="molecule type" value="Genomic_DNA"/>
</dbReference>
<accession>X1NDP5</accession>
<dbReference type="AlphaFoldDB" id="X1NDP5"/>
<protein>
    <submittedName>
        <fullName evidence="1">Uncharacterized protein</fullName>
    </submittedName>
</protein>
<evidence type="ECO:0000313" key="1">
    <source>
        <dbReference type="EMBL" id="GAI16794.1"/>
    </source>
</evidence>
<name>X1NDP5_9ZZZZ</name>